<proteinExistence type="predicted"/>
<dbReference type="PROSITE" id="PS51186">
    <property type="entry name" value="GNAT"/>
    <property type="match status" value="1"/>
</dbReference>
<gene>
    <name evidence="2" type="ORF">A9Q84_18975</name>
</gene>
<dbReference type="PANTHER" id="PTHR43451">
    <property type="entry name" value="ACETYLTRANSFERASE (GNAT) FAMILY PROTEIN"/>
    <property type="match status" value="1"/>
</dbReference>
<dbReference type="SUPFAM" id="SSF55729">
    <property type="entry name" value="Acyl-CoA N-acyltransferases (Nat)"/>
    <property type="match status" value="1"/>
</dbReference>
<dbReference type="PANTHER" id="PTHR43451:SF1">
    <property type="entry name" value="ACETYLTRANSFERASE"/>
    <property type="match status" value="1"/>
</dbReference>
<protein>
    <recommendedName>
        <fullName evidence="1">N-acetyltransferase domain-containing protein</fullName>
    </recommendedName>
</protein>
<accession>A0A1Y5F2U5</accession>
<dbReference type="CDD" id="cd04301">
    <property type="entry name" value="NAT_SF"/>
    <property type="match status" value="1"/>
</dbReference>
<dbReference type="InterPro" id="IPR000182">
    <property type="entry name" value="GNAT_dom"/>
</dbReference>
<dbReference type="Proteomes" id="UP000196531">
    <property type="component" value="Unassembled WGS sequence"/>
</dbReference>
<evidence type="ECO:0000313" key="2">
    <source>
        <dbReference type="EMBL" id="OUR93553.1"/>
    </source>
</evidence>
<dbReference type="InterPro" id="IPR016181">
    <property type="entry name" value="Acyl_CoA_acyltransferase"/>
</dbReference>
<dbReference type="InterPro" id="IPR052564">
    <property type="entry name" value="N-acetyltrans/Recomb-assoc"/>
</dbReference>
<dbReference type="GO" id="GO:0016747">
    <property type="term" value="F:acyltransferase activity, transferring groups other than amino-acyl groups"/>
    <property type="evidence" value="ECO:0007669"/>
    <property type="project" value="InterPro"/>
</dbReference>
<organism evidence="2 3">
    <name type="scientific">Halobacteriovorax marinus</name>
    <dbReference type="NCBI Taxonomy" id="97084"/>
    <lineage>
        <taxon>Bacteria</taxon>
        <taxon>Pseudomonadati</taxon>
        <taxon>Bdellovibrionota</taxon>
        <taxon>Bacteriovoracia</taxon>
        <taxon>Bacteriovoracales</taxon>
        <taxon>Halobacteriovoraceae</taxon>
        <taxon>Halobacteriovorax</taxon>
    </lineage>
</organism>
<feature type="domain" description="N-acetyltransferase" evidence="1">
    <location>
        <begin position="4"/>
        <end position="162"/>
    </location>
</feature>
<evidence type="ECO:0000259" key="1">
    <source>
        <dbReference type="PROSITE" id="PS51186"/>
    </source>
</evidence>
<dbReference type="EMBL" id="MAAO01000015">
    <property type="protein sequence ID" value="OUR93553.1"/>
    <property type="molecule type" value="Genomic_DNA"/>
</dbReference>
<evidence type="ECO:0000313" key="3">
    <source>
        <dbReference type="Proteomes" id="UP000196531"/>
    </source>
</evidence>
<name>A0A1Y5F2U5_9BACT</name>
<dbReference type="Pfam" id="PF13673">
    <property type="entry name" value="Acetyltransf_10"/>
    <property type="match status" value="1"/>
</dbReference>
<dbReference type="Gene3D" id="3.40.630.30">
    <property type="match status" value="1"/>
</dbReference>
<dbReference type="AlphaFoldDB" id="A0A1Y5F2U5"/>
<reference evidence="3" key="1">
    <citation type="journal article" date="2017" name="Proc. Natl. Acad. Sci. U.S.A.">
        <title>Simulation of Deepwater Horizon oil plume reveals substrate specialization within a complex community of hydrocarbon-degraders.</title>
        <authorList>
            <person name="Hu P."/>
            <person name="Dubinsky E.A."/>
            <person name="Probst A.J."/>
            <person name="Wang J."/>
            <person name="Sieber C.M.K."/>
            <person name="Tom L.M."/>
            <person name="Gardinali P."/>
            <person name="Banfield J.F."/>
            <person name="Atlas R.M."/>
            <person name="Andersen G.L."/>
        </authorList>
    </citation>
    <scope>NUCLEOTIDE SEQUENCE [LARGE SCALE GENOMIC DNA]</scope>
</reference>
<comment type="caution">
    <text evidence="2">The sequence shown here is derived from an EMBL/GenBank/DDBJ whole genome shotgun (WGS) entry which is preliminary data.</text>
</comment>
<sequence>MSSAIVRRAQFGDEEGIHTAHMKSIVEICARDYSSEQIDAWGRREYNYEAKRQLIAEQNVWVVERDNIIEGYGLLFISKEKKSAEIGALYLTPCVLGLGLGKEIITQMKQVSKELGFKEIYLDSTKTSKKFYESIGAIQYKENIQVQIGGLPFECHPMRIEL</sequence>